<comment type="caution">
    <text evidence="1">The sequence shown here is derived from an EMBL/GenBank/DDBJ whole genome shotgun (WGS) entry which is preliminary data.</text>
</comment>
<evidence type="ECO:0000313" key="1">
    <source>
        <dbReference type="EMBL" id="OIO31739.1"/>
    </source>
</evidence>
<accession>A0A1J4V6U8</accession>
<sequence>MSFFQTAKKRKAIGIIDVGSASVGGAVVAIGGDSKPTMLYSTRTELVFQEDLNFGRFLSSMLKSFEIVLEDMRKGSKETPREFFCSFASPWYASRTKTLHARYDSPVMVTSKMLDRFVRDEVSAFEATLKDNRAMAEDQPDVIDVNTIQVRLNGYETSNPHGKKAREVDLALYMSISSRRVLESIRNRVFKAYHSHHVVFGTYTLVAFSAIRDIFSDKKNFLFLDITGEVSDLSIIRNNVIVETVSFPFGRNSLIRRMASGFNVGPDEAVSMIRMRQEQRHTETASKKIDDIMSRAKKEWIKYFSSALTDFSSSFSIPATIFITVDADVAALYIEAIKSEEFGQFVLTENAFDERVLDGKVLTKFLEVDNVDSGASLDPFLALETIFVDKVKERFT</sequence>
<organism evidence="1 2">
    <name type="scientific">Candidatus Nomurabacteria bacterium CG1_02_47_685</name>
    <dbReference type="NCBI Taxonomy" id="1805282"/>
    <lineage>
        <taxon>Bacteria</taxon>
        <taxon>Candidatus Nomuraibacteriota</taxon>
    </lineage>
</organism>
<evidence type="ECO:0008006" key="3">
    <source>
        <dbReference type="Google" id="ProtNLM"/>
    </source>
</evidence>
<gene>
    <name evidence="1" type="ORF">AUJ44_04020</name>
</gene>
<dbReference type="Proteomes" id="UP000183206">
    <property type="component" value="Unassembled WGS sequence"/>
</dbReference>
<name>A0A1J4V6U8_9BACT</name>
<evidence type="ECO:0000313" key="2">
    <source>
        <dbReference type="Proteomes" id="UP000183206"/>
    </source>
</evidence>
<dbReference type="Gene3D" id="3.30.420.40">
    <property type="match status" value="1"/>
</dbReference>
<protein>
    <recommendedName>
        <fullName evidence="3">SHS2 domain-containing protein</fullName>
    </recommendedName>
</protein>
<reference evidence="1 2" key="1">
    <citation type="journal article" date="2016" name="Environ. Microbiol.">
        <title>Genomic resolution of a cold subsurface aquifer community provides metabolic insights for novel microbes adapted to high CO concentrations.</title>
        <authorList>
            <person name="Probst A.J."/>
            <person name="Castelle C.J."/>
            <person name="Singh A."/>
            <person name="Brown C.T."/>
            <person name="Anantharaman K."/>
            <person name="Sharon I."/>
            <person name="Hug L.A."/>
            <person name="Burstein D."/>
            <person name="Emerson J.B."/>
            <person name="Thomas B.C."/>
            <person name="Banfield J.F."/>
        </authorList>
    </citation>
    <scope>NUCLEOTIDE SEQUENCE [LARGE SCALE GENOMIC DNA]</scope>
    <source>
        <strain evidence="1">CG1_02_47_685</strain>
    </source>
</reference>
<dbReference type="STRING" id="1805282.AUJ44_04020"/>
<dbReference type="EMBL" id="MNVO01000057">
    <property type="protein sequence ID" value="OIO31739.1"/>
    <property type="molecule type" value="Genomic_DNA"/>
</dbReference>
<dbReference type="AlphaFoldDB" id="A0A1J4V6U8"/>
<proteinExistence type="predicted"/>